<dbReference type="RefSeq" id="WP_127697414.1">
    <property type="nucleotide sequence ID" value="NZ_SACS01000001.1"/>
</dbReference>
<name>A0A437R5T8_9GAMM</name>
<evidence type="ECO:0000313" key="1">
    <source>
        <dbReference type="EMBL" id="RVU42037.1"/>
    </source>
</evidence>
<gene>
    <name evidence="1" type="ORF">EOE67_02300</name>
</gene>
<sequence>MINSRYIAVDWGTSHLRAYLCQIQCDQQAQVGLQVVLQDQAAGPGVGKRNTDFAQTLQQAIAPWLAEFGNLPVLLAGQIGSSIGWHETAYLPCPIVPQQILGNGFKFSYAEMQLTILPGLCCRLASQQFDVMRGEELQILGFLQLNPQFRQGEHLLCLPGTHTKWVLLRDGVIEYFKTAMTGELYDLLSRHSVLIQQPCPPEQLDWTAFTQGSDFTLTADAGNLVHGLFSVRTRQLFGGENSVQACSYLSGMLIGSDVRAALHATDWQLNADSSVVVIGGYPLLDCFSRVLQAVGIEPTMADVTTCTLRGFATEFLFQQQPQQQHNPTCPDLA</sequence>
<dbReference type="EMBL" id="SACS01000001">
    <property type="protein sequence ID" value="RVU42037.1"/>
    <property type="molecule type" value="Genomic_DNA"/>
</dbReference>
<keyword evidence="1" id="KW-0418">Kinase</keyword>
<reference evidence="1 2" key="1">
    <citation type="submission" date="2019-01" db="EMBL/GenBank/DDBJ databases">
        <authorList>
            <person name="Chen W.-M."/>
        </authorList>
    </citation>
    <scope>NUCLEOTIDE SEQUENCE [LARGE SCALE GENOMIC DNA]</scope>
    <source>
        <strain evidence="1 2">KYPC3</strain>
    </source>
</reference>
<dbReference type="InterPro" id="IPR007729">
    <property type="entry name" value="DGOK"/>
</dbReference>
<comment type="caution">
    <text evidence="1">The sequence shown here is derived from an EMBL/GenBank/DDBJ whole genome shotgun (WGS) entry which is preliminary data.</text>
</comment>
<dbReference type="Pfam" id="PF05035">
    <property type="entry name" value="DGOK"/>
    <property type="match status" value="1"/>
</dbReference>
<dbReference type="InterPro" id="IPR042257">
    <property type="entry name" value="DGOK_C"/>
</dbReference>
<dbReference type="Proteomes" id="UP000283077">
    <property type="component" value="Unassembled WGS sequence"/>
</dbReference>
<accession>A0A437R5T8</accession>
<evidence type="ECO:0000313" key="2">
    <source>
        <dbReference type="Proteomes" id="UP000283077"/>
    </source>
</evidence>
<keyword evidence="2" id="KW-1185">Reference proteome</keyword>
<dbReference type="Gene3D" id="3.30.420.300">
    <property type="entry name" value="2-keto-3-deoxy-galactonokinase, substrate binding domain"/>
    <property type="match status" value="1"/>
</dbReference>
<organism evidence="1 2">
    <name type="scientific">Rheinheimera riviphila</name>
    <dbReference type="NCBI Taxonomy" id="1834037"/>
    <lineage>
        <taxon>Bacteria</taxon>
        <taxon>Pseudomonadati</taxon>
        <taxon>Pseudomonadota</taxon>
        <taxon>Gammaproteobacteria</taxon>
        <taxon>Chromatiales</taxon>
        <taxon>Chromatiaceae</taxon>
        <taxon>Rheinheimera</taxon>
    </lineage>
</organism>
<dbReference type="GO" id="GO:0008671">
    <property type="term" value="F:2-dehydro-3-deoxygalactonokinase activity"/>
    <property type="evidence" value="ECO:0007669"/>
    <property type="project" value="InterPro"/>
</dbReference>
<dbReference type="Gene3D" id="3.30.420.310">
    <property type="entry name" value="2-keto-3-deoxy-galactonokinase, C-terminal domain"/>
    <property type="match status" value="1"/>
</dbReference>
<dbReference type="OrthoDB" id="256574at2"/>
<dbReference type="AlphaFoldDB" id="A0A437R5T8"/>
<protein>
    <submittedName>
        <fullName evidence="1">2-dehydro-3-deoxygalactonokinase</fullName>
    </submittedName>
</protein>
<proteinExistence type="predicted"/>
<keyword evidence="1" id="KW-0808">Transferase</keyword>
<dbReference type="GO" id="GO:0034194">
    <property type="term" value="P:D-galactonate catabolic process"/>
    <property type="evidence" value="ECO:0007669"/>
    <property type="project" value="InterPro"/>
</dbReference>
<dbReference type="InterPro" id="IPR042258">
    <property type="entry name" value="DGOK_N"/>
</dbReference>